<dbReference type="GO" id="GO:0016020">
    <property type="term" value="C:membrane"/>
    <property type="evidence" value="ECO:0007669"/>
    <property type="project" value="UniProtKB-SubCell"/>
</dbReference>
<feature type="non-terminal residue" evidence="7">
    <location>
        <position position="1"/>
    </location>
</feature>
<dbReference type="GO" id="GO:0005509">
    <property type="term" value="F:calcium ion binding"/>
    <property type="evidence" value="ECO:0007669"/>
    <property type="project" value="InterPro"/>
</dbReference>
<evidence type="ECO:0000256" key="3">
    <source>
        <dbReference type="ARBA" id="ARBA00022737"/>
    </source>
</evidence>
<dbReference type="InterPro" id="IPR018247">
    <property type="entry name" value="EF_Hand_1_Ca_BS"/>
</dbReference>
<dbReference type="InterPro" id="IPR052266">
    <property type="entry name" value="Miro-EF-hand_domain"/>
</dbReference>
<proteinExistence type="predicted"/>
<protein>
    <recommendedName>
        <fullName evidence="6">EF-hand domain-containing protein</fullName>
    </recommendedName>
</protein>
<dbReference type="InterPro" id="IPR002048">
    <property type="entry name" value="EF_hand_dom"/>
</dbReference>
<keyword evidence="2" id="KW-0479">Metal-binding</keyword>
<dbReference type="PANTHER" id="PTHR46819:SF1">
    <property type="entry name" value="EF-HAND CALCIUM-BINDING DOMAIN-CONTAINING PROTEIN 7"/>
    <property type="match status" value="1"/>
</dbReference>
<dbReference type="Gene3D" id="1.10.238.10">
    <property type="entry name" value="EF-hand"/>
    <property type="match status" value="1"/>
</dbReference>
<dbReference type="OrthoDB" id="1736246at2759"/>
<keyword evidence="5" id="KW-0472">Membrane</keyword>
<comment type="subcellular location">
    <subcellularLocation>
        <location evidence="1">Membrane</location>
    </subcellularLocation>
</comment>
<evidence type="ECO:0000256" key="2">
    <source>
        <dbReference type="ARBA" id="ARBA00022723"/>
    </source>
</evidence>
<evidence type="ECO:0000256" key="4">
    <source>
        <dbReference type="ARBA" id="ARBA00022837"/>
    </source>
</evidence>
<dbReference type="Proteomes" id="UP000242715">
    <property type="component" value="Unassembled WGS sequence"/>
</dbReference>
<evidence type="ECO:0000313" key="7">
    <source>
        <dbReference type="EMBL" id="GAU10292.1"/>
    </source>
</evidence>
<evidence type="ECO:0000259" key="6">
    <source>
        <dbReference type="PROSITE" id="PS50222"/>
    </source>
</evidence>
<evidence type="ECO:0000256" key="1">
    <source>
        <dbReference type="ARBA" id="ARBA00004370"/>
    </source>
</evidence>
<dbReference type="AlphaFoldDB" id="A0A1B5Z861"/>
<comment type="caution">
    <text evidence="7">The sequence shown here is derived from an EMBL/GenBank/DDBJ whole genome shotgun (WGS) entry which is preliminary data.</text>
</comment>
<sequence length="93" mass="10593">SVELTNEAIDFLKKIFEEFDGDSDKVLQPHELEKLFSTALESPWIENPYMDAIERNAFGGLSLDAFLSMVHKSFIFVNNVSSFYFGVNRQIGP</sequence>
<feature type="domain" description="EF-hand" evidence="6">
    <location>
        <begin position="7"/>
        <end position="42"/>
    </location>
</feature>
<keyword evidence="4" id="KW-0106">Calcium</keyword>
<organism evidence="7 8">
    <name type="scientific">Trifolium subterraneum</name>
    <name type="common">Subterranean clover</name>
    <dbReference type="NCBI Taxonomy" id="3900"/>
    <lineage>
        <taxon>Eukaryota</taxon>
        <taxon>Viridiplantae</taxon>
        <taxon>Streptophyta</taxon>
        <taxon>Embryophyta</taxon>
        <taxon>Tracheophyta</taxon>
        <taxon>Spermatophyta</taxon>
        <taxon>Magnoliopsida</taxon>
        <taxon>eudicotyledons</taxon>
        <taxon>Gunneridae</taxon>
        <taxon>Pentapetalae</taxon>
        <taxon>rosids</taxon>
        <taxon>fabids</taxon>
        <taxon>Fabales</taxon>
        <taxon>Fabaceae</taxon>
        <taxon>Papilionoideae</taxon>
        <taxon>50 kb inversion clade</taxon>
        <taxon>NPAAA clade</taxon>
        <taxon>Hologalegina</taxon>
        <taxon>IRL clade</taxon>
        <taxon>Trifolieae</taxon>
        <taxon>Trifolium</taxon>
    </lineage>
</organism>
<reference evidence="8" key="1">
    <citation type="journal article" date="2017" name="Front. Plant Sci.">
        <title>Climate Clever Clovers: New Paradigm to Reduce the Environmental Footprint of Ruminants by Breeding Low Methanogenic Forages Utilizing Haplotype Variation.</title>
        <authorList>
            <person name="Kaur P."/>
            <person name="Appels R."/>
            <person name="Bayer P.E."/>
            <person name="Keeble-Gagnere G."/>
            <person name="Wang J."/>
            <person name="Hirakawa H."/>
            <person name="Shirasawa K."/>
            <person name="Vercoe P."/>
            <person name="Stefanova K."/>
            <person name="Durmic Z."/>
            <person name="Nichols P."/>
            <person name="Revell C."/>
            <person name="Isobe S.N."/>
            <person name="Edwards D."/>
            <person name="Erskine W."/>
        </authorList>
    </citation>
    <scope>NUCLEOTIDE SEQUENCE [LARGE SCALE GENOMIC DNA]</scope>
    <source>
        <strain evidence="8">cv. Daliak</strain>
    </source>
</reference>
<dbReference type="InterPro" id="IPR011992">
    <property type="entry name" value="EF-hand-dom_pair"/>
</dbReference>
<name>A0A1B5Z861_TRISU</name>
<gene>
    <name evidence="7" type="ORF">TSUD_421650</name>
</gene>
<dbReference type="SUPFAM" id="SSF47473">
    <property type="entry name" value="EF-hand"/>
    <property type="match status" value="1"/>
</dbReference>
<accession>A0A1B5Z861</accession>
<evidence type="ECO:0000256" key="5">
    <source>
        <dbReference type="ARBA" id="ARBA00023136"/>
    </source>
</evidence>
<dbReference type="EMBL" id="BCLP01045536">
    <property type="protein sequence ID" value="GAU10292.1"/>
    <property type="molecule type" value="Genomic_DNA"/>
</dbReference>
<dbReference type="PROSITE" id="PS50222">
    <property type="entry name" value="EF_HAND_2"/>
    <property type="match status" value="1"/>
</dbReference>
<dbReference type="PANTHER" id="PTHR46819">
    <property type="entry name" value="EF-HAND CALCIUM-BINDING DOMAIN-CONTAINING PROTEIN 7"/>
    <property type="match status" value="1"/>
</dbReference>
<keyword evidence="3" id="KW-0677">Repeat</keyword>
<evidence type="ECO:0000313" key="8">
    <source>
        <dbReference type="Proteomes" id="UP000242715"/>
    </source>
</evidence>
<dbReference type="PROSITE" id="PS00018">
    <property type="entry name" value="EF_HAND_1"/>
    <property type="match status" value="1"/>
</dbReference>
<keyword evidence="8" id="KW-1185">Reference proteome</keyword>